<dbReference type="Gene3D" id="3.60.40.10">
    <property type="entry name" value="PPM-type phosphatase domain"/>
    <property type="match status" value="1"/>
</dbReference>
<feature type="domain" description="Response regulatory" evidence="3">
    <location>
        <begin position="142"/>
        <end position="257"/>
    </location>
</feature>
<sequence length="512" mass="56947">MTNTFTLADDAPCTVELVRKIRSKITTLLKKQGELQLQIDDLLLAVSEHLANLSEHGDGLICDLYWHSDSRTFECRDNGNSIEALLKGASLLDDSEQTFELQESGMGLSLITTLFPDYRYLAADDRQPRNRLLIRLPKPRHKLAVVDDDPVFLELLKAYLEADYDLVTYGSATEALAQNLLAQVSLVIADMHMPGFNGIELRKHLLDDDQTANTPFIFLTGDESATKRQSASELQIDDYLLKPINKARLIDTIERVLLRSQRIKSRLNAQIDSRINRSLWPKGPWQIGPVQADYAYVVAERGGGDFLFHHAYEDKQRFVLGDVMGHGEQAKFFAFSMSGFITGLSAASTEATECSAFLNRLSGLLCHSELMMNTLVTLQVIDIYEDGTVEICSAGHPPPFLLAKNAAATEVDVNGPLPGMSEDAHYQSVRLQLSKDQSLMFYTDGLVEALLMKDCHTALAETLNALQQQSTQVLNAGQLATELAFENRLLDDDVSVFSVFFSCQNDDSENIS</sequence>
<protein>
    <submittedName>
        <fullName evidence="4">Serine/threonine-protein kinase RsbW/sigma-B regulation protein RsbU (Phosphoserine phosphatase)</fullName>
    </submittedName>
</protein>
<dbReference type="CDD" id="cd00156">
    <property type="entry name" value="REC"/>
    <property type="match status" value="1"/>
</dbReference>
<dbReference type="EMBL" id="SLZR01000003">
    <property type="protein sequence ID" value="TCS42392.1"/>
    <property type="molecule type" value="Genomic_DNA"/>
</dbReference>
<keyword evidence="1" id="KW-0378">Hydrolase</keyword>
<feature type="modified residue" description="4-aspartylphosphate" evidence="2">
    <location>
        <position position="190"/>
    </location>
</feature>
<keyword evidence="4" id="KW-0418">Kinase</keyword>
<gene>
    <name evidence="4" type="ORF">BCF53_10353</name>
</gene>
<keyword evidence="4" id="KW-0808">Transferase</keyword>
<name>A0A4R3I820_9GAMM</name>
<dbReference type="GO" id="GO:0016791">
    <property type="term" value="F:phosphatase activity"/>
    <property type="evidence" value="ECO:0007669"/>
    <property type="project" value="TreeGrafter"/>
</dbReference>
<dbReference type="Pfam" id="PF00072">
    <property type="entry name" value="Response_reg"/>
    <property type="match status" value="1"/>
</dbReference>
<dbReference type="Pfam" id="PF13581">
    <property type="entry name" value="HATPase_c_2"/>
    <property type="match status" value="1"/>
</dbReference>
<dbReference type="RefSeq" id="WP_132700317.1">
    <property type="nucleotide sequence ID" value="NZ_SLZR01000003.1"/>
</dbReference>
<dbReference type="InterPro" id="IPR003594">
    <property type="entry name" value="HATPase_dom"/>
</dbReference>
<proteinExistence type="predicted"/>
<dbReference type="GO" id="GO:0016301">
    <property type="term" value="F:kinase activity"/>
    <property type="evidence" value="ECO:0007669"/>
    <property type="project" value="UniProtKB-KW"/>
</dbReference>
<dbReference type="PANTHER" id="PTHR43156">
    <property type="entry name" value="STAGE II SPORULATION PROTEIN E-RELATED"/>
    <property type="match status" value="1"/>
</dbReference>
<organism evidence="4 5">
    <name type="scientific">Reinekea marinisedimentorum</name>
    <dbReference type="NCBI Taxonomy" id="230495"/>
    <lineage>
        <taxon>Bacteria</taxon>
        <taxon>Pseudomonadati</taxon>
        <taxon>Pseudomonadota</taxon>
        <taxon>Gammaproteobacteria</taxon>
        <taxon>Oceanospirillales</taxon>
        <taxon>Saccharospirillaceae</taxon>
        <taxon>Reinekea</taxon>
    </lineage>
</organism>
<dbReference type="InterPro" id="IPR001789">
    <property type="entry name" value="Sig_transdc_resp-reg_receiver"/>
</dbReference>
<evidence type="ECO:0000313" key="5">
    <source>
        <dbReference type="Proteomes" id="UP000295793"/>
    </source>
</evidence>
<dbReference type="SUPFAM" id="SSF52172">
    <property type="entry name" value="CheY-like"/>
    <property type="match status" value="1"/>
</dbReference>
<dbReference type="InterPro" id="IPR011006">
    <property type="entry name" value="CheY-like_superfamily"/>
</dbReference>
<evidence type="ECO:0000256" key="1">
    <source>
        <dbReference type="ARBA" id="ARBA00022801"/>
    </source>
</evidence>
<dbReference type="SMART" id="SM00448">
    <property type="entry name" value="REC"/>
    <property type="match status" value="1"/>
</dbReference>
<dbReference type="Proteomes" id="UP000295793">
    <property type="component" value="Unassembled WGS sequence"/>
</dbReference>
<dbReference type="AlphaFoldDB" id="A0A4R3I820"/>
<dbReference type="SUPFAM" id="SSF81606">
    <property type="entry name" value="PP2C-like"/>
    <property type="match status" value="1"/>
</dbReference>
<evidence type="ECO:0000259" key="3">
    <source>
        <dbReference type="PROSITE" id="PS50110"/>
    </source>
</evidence>
<dbReference type="Gene3D" id="3.40.50.2300">
    <property type="match status" value="1"/>
</dbReference>
<keyword evidence="2" id="KW-0597">Phosphoprotein</keyword>
<comment type="caution">
    <text evidence="4">The sequence shown here is derived from an EMBL/GenBank/DDBJ whole genome shotgun (WGS) entry which is preliminary data.</text>
</comment>
<dbReference type="InterPro" id="IPR036890">
    <property type="entry name" value="HATPase_C_sf"/>
</dbReference>
<dbReference type="InterPro" id="IPR001932">
    <property type="entry name" value="PPM-type_phosphatase-like_dom"/>
</dbReference>
<dbReference type="PROSITE" id="PS50110">
    <property type="entry name" value="RESPONSE_REGULATORY"/>
    <property type="match status" value="1"/>
</dbReference>
<dbReference type="GO" id="GO:0000160">
    <property type="term" value="P:phosphorelay signal transduction system"/>
    <property type="evidence" value="ECO:0007669"/>
    <property type="project" value="InterPro"/>
</dbReference>
<dbReference type="OrthoDB" id="9811749at2"/>
<dbReference type="Pfam" id="PF07228">
    <property type="entry name" value="SpoIIE"/>
    <property type="match status" value="1"/>
</dbReference>
<dbReference type="InterPro" id="IPR052016">
    <property type="entry name" value="Bact_Sigma-Reg"/>
</dbReference>
<dbReference type="PANTHER" id="PTHR43156:SF2">
    <property type="entry name" value="STAGE II SPORULATION PROTEIN E"/>
    <property type="match status" value="1"/>
</dbReference>
<reference evidence="4 5" key="1">
    <citation type="submission" date="2019-03" db="EMBL/GenBank/DDBJ databases">
        <title>Genomic Encyclopedia of Archaeal and Bacterial Type Strains, Phase II (KMG-II): from individual species to whole genera.</title>
        <authorList>
            <person name="Goeker M."/>
        </authorList>
    </citation>
    <scope>NUCLEOTIDE SEQUENCE [LARGE SCALE GENOMIC DNA]</scope>
    <source>
        <strain evidence="4 5">DSM 15388</strain>
    </source>
</reference>
<dbReference type="InterPro" id="IPR036457">
    <property type="entry name" value="PPM-type-like_dom_sf"/>
</dbReference>
<dbReference type="SMART" id="SM00331">
    <property type="entry name" value="PP2C_SIG"/>
    <property type="match status" value="1"/>
</dbReference>
<evidence type="ECO:0000256" key="2">
    <source>
        <dbReference type="PROSITE-ProRule" id="PRU00169"/>
    </source>
</evidence>
<evidence type="ECO:0000313" key="4">
    <source>
        <dbReference type="EMBL" id="TCS42392.1"/>
    </source>
</evidence>
<keyword evidence="5" id="KW-1185">Reference proteome</keyword>
<accession>A0A4R3I820</accession>
<dbReference type="Gene3D" id="3.30.565.10">
    <property type="entry name" value="Histidine kinase-like ATPase, C-terminal domain"/>
    <property type="match status" value="1"/>
</dbReference>